<keyword evidence="1" id="KW-0732">Signal</keyword>
<reference evidence="2" key="1">
    <citation type="submission" date="2023-06" db="EMBL/GenBank/DDBJ databases">
        <authorList>
            <consortium name="Clinical and Environmental Microbiology Branch: Whole genome sequencing antimicrobial resistance pathogens in the healthcare setting"/>
        </authorList>
    </citation>
    <scope>NUCLEOTIDE SEQUENCE</scope>
    <source>
        <strain evidence="2">Microbial</strain>
    </source>
</reference>
<feature type="chain" id="PRO_5044168444" evidence="1">
    <location>
        <begin position="27"/>
        <end position="506"/>
    </location>
</feature>
<dbReference type="SUPFAM" id="SSF81901">
    <property type="entry name" value="HCP-like"/>
    <property type="match status" value="2"/>
</dbReference>
<evidence type="ECO:0000313" key="2">
    <source>
        <dbReference type="EMBL" id="EKW9775817.1"/>
    </source>
</evidence>
<dbReference type="InterPro" id="IPR011990">
    <property type="entry name" value="TPR-like_helical_dom_sf"/>
</dbReference>
<dbReference type="Proteomes" id="UP001171165">
    <property type="component" value="Unassembled WGS sequence"/>
</dbReference>
<evidence type="ECO:0000313" key="3">
    <source>
        <dbReference type="Proteomes" id="UP001171165"/>
    </source>
</evidence>
<dbReference type="PANTHER" id="PTHR43628:SF1">
    <property type="entry name" value="CHITIN SYNTHASE REGULATORY FACTOR 2-RELATED"/>
    <property type="match status" value="1"/>
</dbReference>
<comment type="caution">
    <text evidence="2">The sequence shown here is derived from an EMBL/GenBank/DDBJ whole genome shotgun (WGS) entry which is preliminary data.</text>
</comment>
<feature type="signal peptide" evidence="1">
    <location>
        <begin position="1"/>
        <end position="26"/>
    </location>
</feature>
<dbReference type="PANTHER" id="PTHR43628">
    <property type="entry name" value="ACTIVATOR OF C KINASE PROTEIN 1-RELATED"/>
    <property type="match status" value="1"/>
</dbReference>
<name>A0AAJ4RLW5_PROMI</name>
<protein>
    <submittedName>
        <fullName evidence="2">Sel1 repeat family protein</fullName>
    </submittedName>
</protein>
<dbReference type="EMBL" id="ABKSPD020000004">
    <property type="protein sequence ID" value="EKW9775817.1"/>
    <property type="molecule type" value="Genomic_DNA"/>
</dbReference>
<evidence type="ECO:0000256" key="1">
    <source>
        <dbReference type="SAM" id="SignalP"/>
    </source>
</evidence>
<dbReference type="Pfam" id="PF08238">
    <property type="entry name" value="Sel1"/>
    <property type="match status" value="6"/>
</dbReference>
<sequence>MKSKRSSILKLQLSMIILLSSGMAIGASNKTVEFLLTEQESGSSNAIAELNLLAKQQNPHALSTLGFIYEHGVNTPKDVLKAIDYYQQACELGGDYGCGNAWYFYQYGIGVEQNSKKATQFANKINKNDIPLEIANKLSLEFYDAKVVAEANPDIRSDFIESLSQWLTAGDEVTQLMFTRMGLSKQDTLHLAKVWANEYENDAKLNFQIGHLYNFRYSELDSERKDLEALKWFQKAAELGEPNSQNIIAYLYENGDWGIKQDPKKAIEWYQKAVESGDSNATMNLAKIYYKGVDTKVDYSKALSLFESAKDYNIGESAKYLSQIYYNGQSVISDCNKAADYYEKSIGRYNEKIPRDKYIELCQSDRKMRNEVKNELPSIVMKHISTFSGDKGALTQCELSFGIFSNKIIPVENLRVKIQMTAENNSNDEPFILEHIVAFPPFGFNSLNKEENGGRGYENSKLVPIYDEKGCKTHKAKTKILSATALINGESVDLLEKNLISFSDKK</sequence>
<gene>
    <name evidence="2" type="ORF">PW210_001627</name>
</gene>
<dbReference type="AlphaFoldDB" id="A0AAJ4RLW5"/>
<dbReference type="InterPro" id="IPR006597">
    <property type="entry name" value="Sel1-like"/>
</dbReference>
<proteinExistence type="predicted"/>
<dbReference type="Gene3D" id="1.25.40.10">
    <property type="entry name" value="Tetratricopeptide repeat domain"/>
    <property type="match status" value="2"/>
</dbReference>
<dbReference type="InterPro" id="IPR052945">
    <property type="entry name" value="Mitotic_Regulator"/>
</dbReference>
<accession>A0AAJ4RLW5</accession>
<dbReference type="RefSeq" id="WP_049199324.1">
    <property type="nucleotide sequence ID" value="NZ_ABFCQN020000021.1"/>
</dbReference>
<organism evidence="2 3">
    <name type="scientific">Proteus mirabilis</name>
    <dbReference type="NCBI Taxonomy" id="584"/>
    <lineage>
        <taxon>Bacteria</taxon>
        <taxon>Pseudomonadati</taxon>
        <taxon>Pseudomonadota</taxon>
        <taxon>Gammaproteobacteria</taxon>
        <taxon>Enterobacterales</taxon>
        <taxon>Morganellaceae</taxon>
        <taxon>Proteus</taxon>
    </lineage>
</organism>
<dbReference type="SMART" id="SM00671">
    <property type="entry name" value="SEL1"/>
    <property type="match status" value="6"/>
</dbReference>